<protein>
    <submittedName>
        <fullName evidence="1">Uncharacterized protein</fullName>
    </submittedName>
</protein>
<dbReference type="AlphaFoldDB" id="A0A371FK77"/>
<gene>
    <name evidence="1" type="ORF">CR513_41012</name>
</gene>
<name>A0A371FK77_MUCPR</name>
<sequence length="123" mass="13977">MDLLGLHGLVEFKTSDPPQFTRGVDPHIVDRYLNEIKKIFKTMGGQQTSKQLRCYKYSGSNYTAQCSPPNIICIKCHKQGYMSRDYRVLVDSRPMTSAARPAKLIAIGHVFPYFEDSAFIITN</sequence>
<accession>A0A371FK77</accession>
<keyword evidence="2" id="KW-1185">Reference proteome</keyword>
<evidence type="ECO:0000313" key="1">
    <source>
        <dbReference type="EMBL" id="RDX78672.1"/>
    </source>
</evidence>
<comment type="caution">
    <text evidence="1">The sequence shown here is derived from an EMBL/GenBank/DDBJ whole genome shotgun (WGS) entry which is preliminary data.</text>
</comment>
<feature type="non-terminal residue" evidence="1">
    <location>
        <position position="1"/>
    </location>
</feature>
<evidence type="ECO:0000313" key="2">
    <source>
        <dbReference type="Proteomes" id="UP000257109"/>
    </source>
</evidence>
<reference evidence="1" key="1">
    <citation type="submission" date="2018-05" db="EMBL/GenBank/DDBJ databases">
        <title>Draft genome of Mucuna pruriens seed.</title>
        <authorList>
            <person name="Nnadi N.E."/>
            <person name="Vos R."/>
            <person name="Hasami M.H."/>
            <person name="Devisetty U.K."/>
            <person name="Aguiy J.C."/>
        </authorList>
    </citation>
    <scope>NUCLEOTIDE SEQUENCE [LARGE SCALE GENOMIC DNA]</scope>
    <source>
        <strain evidence="1">JCA_2017</strain>
    </source>
</reference>
<dbReference type="EMBL" id="QJKJ01008787">
    <property type="protein sequence ID" value="RDX78672.1"/>
    <property type="molecule type" value="Genomic_DNA"/>
</dbReference>
<proteinExistence type="predicted"/>
<dbReference type="Proteomes" id="UP000257109">
    <property type="component" value="Unassembled WGS sequence"/>
</dbReference>
<organism evidence="1 2">
    <name type="scientific">Mucuna pruriens</name>
    <name type="common">Velvet bean</name>
    <name type="synonym">Dolichos pruriens</name>
    <dbReference type="NCBI Taxonomy" id="157652"/>
    <lineage>
        <taxon>Eukaryota</taxon>
        <taxon>Viridiplantae</taxon>
        <taxon>Streptophyta</taxon>
        <taxon>Embryophyta</taxon>
        <taxon>Tracheophyta</taxon>
        <taxon>Spermatophyta</taxon>
        <taxon>Magnoliopsida</taxon>
        <taxon>eudicotyledons</taxon>
        <taxon>Gunneridae</taxon>
        <taxon>Pentapetalae</taxon>
        <taxon>rosids</taxon>
        <taxon>fabids</taxon>
        <taxon>Fabales</taxon>
        <taxon>Fabaceae</taxon>
        <taxon>Papilionoideae</taxon>
        <taxon>50 kb inversion clade</taxon>
        <taxon>NPAAA clade</taxon>
        <taxon>indigoferoid/millettioid clade</taxon>
        <taxon>Phaseoleae</taxon>
        <taxon>Mucuna</taxon>
    </lineage>
</organism>